<accession>A0AAE3W007</accession>
<proteinExistence type="predicted"/>
<gene>
    <name evidence="2" type="ORF">J2S42_003548</name>
</gene>
<organism evidence="2 3">
    <name type="scientific">Catenuloplanes indicus</name>
    <dbReference type="NCBI Taxonomy" id="137267"/>
    <lineage>
        <taxon>Bacteria</taxon>
        <taxon>Bacillati</taxon>
        <taxon>Actinomycetota</taxon>
        <taxon>Actinomycetes</taxon>
        <taxon>Micromonosporales</taxon>
        <taxon>Micromonosporaceae</taxon>
        <taxon>Catenuloplanes</taxon>
    </lineage>
</organism>
<evidence type="ECO:0000313" key="2">
    <source>
        <dbReference type="EMBL" id="MDQ0366879.1"/>
    </source>
</evidence>
<name>A0AAE3W007_9ACTN</name>
<reference evidence="2 3" key="1">
    <citation type="submission" date="2023-07" db="EMBL/GenBank/DDBJ databases">
        <title>Sequencing the genomes of 1000 actinobacteria strains.</title>
        <authorList>
            <person name="Klenk H.-P."/>
        </authorList>
    </citation>
    <scope>NUCLEOTIDE SEQUENCE [LARGE SCALE GENOMIC DNA]</scope>
    <source>
        <strain evidence="2 3">DSM 44709</strain>
    </source>
</reference>
<evidence type="ECO:0000313" key="3">
    <source>
        <dbReference type="Proteomes" id="UP001240236"/>
    </source>
</evidence>
<protein>
    <submittedName>
        <fullName evidence="2">Uncharacterized protein</fullName>
    </submittedName>
</protein>
<keyword evidence="3" id="KW-1185">Reference proteome</keyword>
<dbReference type="EMBL" id="JAUSUZ010000001">
    <property type="protein sequence ID" value="MDQ0366879.1"/>
    <property type="molecule type" value="Genomic_DNA"/>
</dbReference>
<comment type="caution">
    <text evidence="2">The sequence shown here is derived from an EMBL/GenBank/DDBJ whole genome shotgun (WGS) entry which is preliminary data.</text>
</comment>
<sequence>MTAQVGIYFDRSGKASQVMQDAGERALRIVHDAQAVAAKLAGEADGALRELRALGELVVEIAGMVDIPVSEVKAAIARAKTTPAAPGGERPDVEVVEEQEPVAGLGAGPADVGELRDWEPDGALAGE</sequence>
<dbReference type="RefSeq" id="WP_307240526.1">
    <property type="nucleotide sequence ID" value="NZ_JAUSUZ010000001.1"/>
</dbReference>
<evidence type="ECO:0000256" key="1">
    <source>
        <dbReference type="SAM" id="MobiDB-lite"/>
    </source>
</evidence>
<dbReference type="Proteomes" id="UP001240236">
    <property type="component" value="Unassembled WGS sequence"/>
</dbReference>
<feature type="region of interest" description="Disordered" evidence="1">
    <location>
        <begin position="99"/>
        <end position="127"/>
    </location>
</feature>
<dbReference type="AlphaFoldDB" id="A0AAE3W007"/>